<comment type="similarity">
    <text evidence="1">Belongs to the synembryn family.</text>
</comment>
<evidence type="ECO:0000256" key="1">
    <source>
        <dbReference type="ARBA" id="ARBA00009049"/>
    </source>
</evidence>
<evidence type="ECO:0000256" key="2">
    <source>
        <dbReference type="ARBA" id="ARBA00022658"/>
    </source>
</evidence>
<proteinExistence type="inferred from homology"/>
<keyword evidence="2" id="KW-0344">Guanine-nucleotide releasing factor</keyword>
<protein>
    <recommendedName>
        <fullName evidence="6">Synembryn</fullName>
    </recommendedName>
</protein>
<dbReference type="GO" id="GO:0001965">
    <property type="term" value="F:G-protein alpha-subunit binding"/>
    <property type="evidence" value="ECO:0007669"/>
    <property type="project" value="TreeGrafter"/>
</dbReference>
<accession>A0AAD6G8J6</accession>
<reference evidence="4" key="2">
    <citation type="journal article" date="2023" name="IMA Fungus">
        <title>Comparative genomic study of the Penicillium genus elucidates a diverse pangenome and 15 lateral gene transfer events.</title>
        <authorList>
            <person name="Petersen C."/>
            <person name="Sorensen T."/>
            <person name="Nielsen M.R."/>
            <person name="Sondergaard T.E."/>
            <person name="Sorensen J.L."/>
            <person name="Fitzpatrick D.A."/>
            <person name="Frisvad J.C."/>
            <person name="Nielsen K.L."/>
        </authorList>
    </citation>
    <scope>NUCLEOTIDE SEQUENCE</scope>
    <source>
        <strain evidence="4">IBT 16125</strain>
    </source>
</reference>
<dbReference type="PANTHER" id="PTHR12425">
    <property type="entry name" value="SYNEMBRYN"/>
    <property type="match status" value="1"/>
</dbReference>
<evidence type="ECO:0000313" key="4">
    <source>
        <dbReference type="EMBL" id="KAJ5465014.1"/>
    </source>
</evidence>
<dbReference type="PANTHER" id="PTHR12425:SF5">
    <property type="entry name" value="SYNEMBRYN"/>
    <property type="match status" value="1"/>
</dbReference>
<dbReference type="GeneID" id="81594337"/>
<dbReference type="Pfam" id="PF10165">
    <property type="entry name" value="Ric8"/>
    <property type="match status" value="1"/>
</dbReference>
<sequence>MSSNQLQGAAKLEQVTQLLGTLKKDLQEKQLTPAQKVQTLLQLRQHGTNPVDAGPIYCNDGIGLLARYGIEGETADVRRAALRCVANALLLDSSMRQVFADTGYGGKLAERLKVRISLSITSTWDLSLTGPSNLQTDNSEDEMVTSRILFLSTYDSNLDFEVLINKNSLGDNVNYQLSRHAKQFPKSGRPPLTQMDELALIDTLKLIFNVSKLYPDLAVNFSPSIPHILKIISRMEIPTKPLDGLISYLINSLSVLDLEGKKEKHFESNPLFPKFNQNCNVDKLINILDQAVSLYRPEELEEKAVPLLHSLIVVHEIAPDGPRKYMQWLLLPEDSERSLPIGRSDTLASKLLQLSTSPYPNLKTGISELMFVLSGKDAENLTRRIGYGFAAGFLASRGMEIPQNAGEAFATNNADGLDSEVNPITGQRWAAEPKDTGPPMTDEEKEREAERLFVLFERARANGLITMENPVAQAVREGRFEELPDDADSD</sequence>
<dbReference type="GO" id="GO:0005085">
    <property type="term" value="F:guanyl-nucleotide exchange factor activity"/>
    <property type="evidence" value="ECO:0007669"/>
    <property type="project" value="UniProtKB-KW"/>
</dbReference>
<dbReference type="InterPro" id="IPR019318">
    <property type="entry name" value="Gua_nucleotide_exch_fac_Ric8"/>
</dbReference>
<reference evidence="4" key="1">
    <citation type="submission" date="2022-12" db="EMBL/GenBank/DDBJ databases">
        <authorList>
            <person name="Petersen C."/>
        </authorList>
    </citation>
    <scope>NUCLEOTIDE SEQUENCE</scope>
    <source>
        <strain evidence="4">IBT 16125</strain>
    </source>
</reference>
<evidence type="ECO:0008006" key="6">
    <source>
        <dbReference type="Google" id="ProtNLM"/>
    </source>
</evidence>
<dbReference type="RefSeq" id="XP_056771861.1">
    <property type="nucleotide sequence ID" value="XM_056904094.1"/>
</dbReference>
<dbReference type="AlphaFoldDB" id="A0AAD6G8J6"/>
<organism evidence="4 5">
    <name type="scientific">Penicillium daleae</name>
    <dbReference type="NCBI Taxonomy" id="63821"/>
    <lineage>
        <taxon>Eukaryota</taxon>
        <taxon>Fungi</taxon>
        <taxon>Dikarya</taxon>
        <taxon>Ascomycota</taxon>
        <taxon>Pezizomycotina</taxon>
        <taxon>Eurotiomycetes</taxon>
        <taxon>Eurotiomycetidae</taxon>
        <taxon>Eurotiales</taxon>
        <taxon>Aspergillaceae</taxon>
        <taxon>Penicillium</taxon>
    </lineage>
</organism>
<keyword evidence="5" id="KW-1185">Reference proteome</keyword>
<evidence type="ECO:0000313" key="5">
    <source>
        <dbReference type="Proteomes" id="UP001213681"/>
    </source>
</evidence>
<dbReference type="Proteomes" id="UP001213681">
    <property type="component" value="Unassembled WGS sequence"/>
</dbReference>
<dbReference type="EMBL" id="JAPVEA010000001">
    <property type="protein sequence ID" value="KAJ5465014.1"/>
    <property type="molecule type" value="Genomic_DNA"/>
</dbReference>
<dbReference type="GO" id="GO:0007186">
    <property type="term" value="P:G protein-coupled receptor signaling pathway"/>
    <property type="evidence" value="ECO:0007669"/>
    <property type="project" value="TreeGrafter"/>
</dbReference>
<name>A0AAD6G8J6_9EURO</name>
<gene>
    <name evidence="4" type="ORF">N7458_000700</name>
</gene>
<comment type="caution">
    <text evidence="4">The sequence shown here is derived from an EMBL/GenBank/DDBJ whole genome shotgun (WGS) entry which is preliminary data.</text>
</comment>
<dbReference type="GO" id="GO:0005737">
    <property type="term" value="C:cytoplasm"/>
    <property type="evidence" value="ECO:0007669"/>
    <property type="project" value="TreeGrafter"/>
</dbReference>
<evidence type="ECO:0000256" key="3">
    <source>
        <dbReference type="ARBA" id="ARBA00023186"/>
    </source>
</evidence>
<keyword evidence="3" id="KW-0143">Chaperone</keyword>